<comment type="caution">
    <text evidence="2">The sequence shown here is derived from an EMBL/GenBank/DDBJ whole genome shotgun (WGS) entry which is preliminary data.</text>
</comment>
<dbReference type="Proteomes" id="UP001157418">
    <property type="component" value="Unassembled WGS sequence"/>
</dbReference>
<accession>A0AAU9NEZ8</accession>
<dbReference type="EMBL" id="CAKMRJ010004445">
    <property type="protein sequence ID" value="CAH1436246.1"/>
    <property type="molecule type" value="Genomic_DNA"/>
</dbReference>
<feature type="compositionally biased region" description="Basic and acidic residues" evidence="1">
    <location>
        <begin position="74"/>
        <end position="86"/>
    </location>
</feature>
<gene>
    <name evidence="2" type="ORF">LVIROSA_LOCUS22630</name>
</gene>
<protein>
    <submittedName>
        <fullName evidence="2">Uncharacterized protein</fullName>
    </submittedName>
</protein>
<proteinExistence type="predicted"/>
<evidence type="ECO:0000256" key="1">
    <source>
        <dbReference type="SAM" id="MobiDB-lite"/>
    </source>
</evidence>
<organism evidence="2 3">
    <name type="scientific">Lactuca virosa</name>
    <dbReference type="NCBI Taxonomy" id="75947"/>
    <lineage>
        <taxon>Eukaryota</taxon>
        <taxon>Viridiplantae</taxon>
        <taxon>Streptophyta</taxon>
        <taxon>Embryophyta</taxon>
        <taxon>Tracheophyta</taxon>
        <taxon>Spermatophyta</taxon>
        <taxon>Magnoliopsida</taxon>
        <taxon>eudicotyledons</taxon>
        <taxon>Gunneridae</taxon>
        <taxon>Pentapetalae</taxon>
        <taxon>asterids</taxon>
        <taxon>campanulids</taxon>
        <taxon>Asterales</taxon>
        <taxon>Asteraceae</taxon>
        <taxon>Cichorioideae</taxon>
        <taxon>Cichorieae</taxon>
        <taxon>Lactucinae</taxon>
        <taxon>Lactuca</taxon>
    </lineage>
</organism>
<reference evidence="2 3" key="1">
    <citation type="submission" date="2022-01" db="EMBL/GenBank/DDBJ databases">
        <authorList>
            <person name="Xiong W."/>
            <person name="Schranz E."/>
        </authorList>
    </citation>
    <scope>NUCLEOTIDE SEQUENCE [LARGE SCALE GENOMIC DNA]</scope>
</reference>
<evidence type="ECO:0000313" key="2">
    <source>
        <dbReference type="EMBL" id="CAH1436246.1"/>
    </source>
</evidence>
<name>A0AAU9NEZ8_9ASTR</name>
<feature type="region of interest" description="Disordered" evidence="1">
    <location>
        <begin position="60"/>
        <end position="112"/>
    </location>
</feature>
<keyword evidence="3" id="KW-1185">Reference proteome</keyword>
<evidence type="ECO:0000313" key="3">
    <source>
        <dbReference type="Proteomes" id="UP001157418"/>
    </source>
</evidence>
<dbReference type="AlphaFoldDB" id="A0AAU9NEZ8"/>
<sequence length="127" mass="14378">MSLHHTQEDDAFFTMRWRQCLETSNGRPGQLMCLLYILKSTKVVHLHLTDCKPKCTYRRSATSHKKPWRGGGEVGRKNGEEREGKSRSKTTQQVGIRGFAQHPMGCGEGKQGSSKTIIEDVWDFGLV</sequence>